<keyword evidence="5" id="KW-1185">Reference proteome</keyword>
<evidence type="ECO:0000256" key="3">
    <source>
        <dbReference type="SAM" id="Phobius"/>
    </source>
</evidence>
<dbReference type="AlphaFoldDB" id="A0A9N9HFM7"/>
<dbReference type="InterPro" id="IPR032675">
    <property type="entry name" value="LRR_dom_sf"/>
</dbReference>
<proteinExistence type="predicted"/>
<keyword evidence="3" id="KW-0812">Transmembrane</keyword>
<evidence type="ECO:0000256" key="1">
    <source>
        <dbReference type="ARBA" id="ARBA00022614"/>
    </source>
</evidence>
<dbReference type="InterPro" id="IPR025875">
    <property type="entry name" value="Leu-rich_rpt_4"/>
</dbReference>
<feature type="non-terminal residue" evidence="4">
    <location>
        <position position="172"/>
    </location>
</feature>
<dbReference type="EMBL" id="CAJVPL010011982">
    <property type="protein sequence ID" value="CAG8685726.1"/>
    <property type="molecule type" value="Genomic_DNA"/>
</dbReference>
<gene>
    <name evidence="4" type="ORF">AGERDE_LOCUS12870</name>
</gene>
<organism evidence="4 5">
    <name type="scientific">Ambispora gerdemannii</name>
    <dbReference type="NCBI Taxonomy" id="144530"/>
    <lineage>
        <taxon>Eukaryota</taxon>
        <taxon>Fungi</taxon>
        <taxon>Fungi incertae sedis</taxon>
        <taxon>Mucoromycota</taxon>
        <taxon>Glomeromycotina</taxon>
        <taxon>Glomeromycetes</taxon>
        <taxon>Archaeosporales</taxon>
        <taxon>Ambisporaceae</taxon>
        <taxon>Ambispora</taxon>
    </lineage>
</organism>
<dbReference type="SUPFAM" id="SSF52058">
    <property type="entry name" value="L domain-like"/>
    <property type="match status" value="1"/>
</dbReference>
<sequence length="172" mass="19391">MTNNAQEQINLITNKSKIRYLDISNRDLTGNVDLKEFTGLISLNSYNNKFESLDFLNSLPNKEQLKKLNFFGNQIKEIDLAHLFSTFPKLEYLNCENNPLSAKNLDNLSSEHQGNNNQQQNAQYLQTLIQQGSSPVKDNKQNGNNNPLLVGGLVIFGITTLAIDYLLGKKSK</sequence>
<dbReference type="Proteomes" id="UP000789831">
    <property type="component" value="Unassembled WGS sequence"/>
</dbReference>
<dbReference type="Gene3D" id="3.80.10.10">
    <property type="entry name" value="Ribonuclease Inhibitor"/>
    <property type="match status" value="1"/>
</dbReference>
<dbReference type="Pfam" id="PF12799">
    <property type="entry name" value="LRR_4"/>
    <property type="match status" value="1"/>
</dbReference>
<name>A0A9N9HFM7_9GLOM</name>
<reference evidence="4" key="1">
    <citation type="submission" date="2021-06" db="EMBL/GenBank/DDBJ databases">
        <authorList>
            <person name="Kallberg Y."/>
            <person name="Tangrot J."/>
            <person name="Rosling A."/>
        </authorList>
    </citation>
    <scope>NUCLEOTIDE SEQUENCE</scope>
    <source>
        <strain evidence="4">MT106</strain>
    </source>
</reference>
<evidence type="ECO:0000313" key="5">
    <source>
        <dbReference type="Proteomes" id="UP000789831"/>
    </source>
</evidence>
<accession>A0A9N9HFM7</accession>
<feature type="transmembrane region" description="Helical" evidence="3">
    <location>
        <begin position="148"/>
        <end position="167"/>
    </location>
</feature>
<dbReference type="OrthoDB" id="1060944at2759"/>
<keyword evidence="1" id="KW-0433">Leucine-rich repeat</keyword>
<keyword evidence="2" id="KW-0677">Repeat</keyword>
<evidence type="ECO:0000256" key="2">
    <source>
        <dbReference type="ARBA" id="ARBA00022737"/>
    </source>
</evidence>
<comment type="caution">
    <text evidence="4">The sequence shown here is derived from an EMBL/GenBank/DDBJ whole genome shotgun (WGS) entry which is preliminary data.</text>
</comment>
<evidence type="ECO:0000313" key="4">
    <source>
        <dbReference type="EMBL" id="CAG8685726.1"/>
    </source>
</evidence>
<keyword evidence="3" id="KW-1133">Transmembrane helix</keyword>
<protein>
    <submittedName>
        <fullName evidence="4">12809_t:CDS:1</fullName>
    </submittedName>
</protein>
<keyword evidence="3" id="KW-0472">Membrane</keyword>